<organism evidence="3 4">
    <name type="scientific">Gimesia algae</name>
    <dbReference type="NCBI Taxonomy" id="2527971"/>
    <lineage>
        <taxon>Bacteria</taxon>
        <taxon>Pseudomonadati</taxon>
        <taxon>Planctomycetota</taxon>
        <taxon>Planctomycetia</taxon>
        <taxon>Planctomycetales</taxon>
        <taxon>Planctomycetaceae</taxon>
        <taxon>Gimesia</taxon>
    </lineage>
</organism>
<keyword evidence="1" id="KW-1133">Transmembrane helix</keyword>
<name>A0A517VBP5_9PLAN</name>
<dbReference type="RefSeq" id="WP_145226369.1">
    <property type="nucleotide sequence ID" value="NZ_CP036343.1"/>
</dbReference>
<proteinExistence type="predicted"/>
<dbReference type="PANTHER" id="PTHR34512:SF30">
    <property type="entry name" value="OUTER MEMBRANE PROTEIN ASSEMBLY FACTOR BAMB"/>
    <property type="match status" value="1"/>
</dbReference>
<evidence type="ECO:0000313" key="4">
    <source>
        <dbReference type="Proteomes" id="UP000316855"/>
    </source>
</evidence>
<accession>A0A517VBP5</accession>
<feature type="transmembrane region" description="Helical" evidence="1">
    <location>
        <begin position="66"/>
        <end position="82"/>
    </location>
</feature>
<sequence>MSESGPPIELAVEQATDVETPRRKFRWKWGLGILLLGIAAIFYRWFQLAPDRTYQVFAVYEGIRNILVGLFIWWLLFSGLAWKARFKGLGGAALVLVLFLGLVRVESFEGDMVPRFRFRFSPTPEQRAKAYFEQIENKAEAKPKTAGQTLVTEAGDWPGYRGINRDGIAITQSIRTDWKTEPPELIWEHPVGAGWGSFCIVGDRVFTQEQRGDVEVVVCYEARTGQQLWVYADEVRFEETLGGVGPRATPSFDQGFLYTVGGTGVLHCFEAVSGIEVWTHDLLKEQNLNNLQWGMSGSPLIWENLVIVNQGLVMDTSELHQRSIIAFDKRTGKQVWTSGSRKSSYSSPQLAELQGVPQVLVFHAKGLESFAPADGRSLWFFPWTNQAGVNAAQPIVIDDSSVFIGSGYGVGSARLSIDKSGDEWKAEEVWTSKSPKLKFNSAVLRDGYVYGLDEGILTCLNLENGKRIWKKGRYGYGQMLLAGPMLLILAEDGSVELVKAEPEAYSQVAKFQALSGQTWNHPALAHGKLFVRNSEQAACYDISTVSKPLPAVETDR</sequence>
<dbReference type="EMBL" id="CP036343">
    <property type="protein sequence ID" value="QDT90430.1"/>
    <property type="molecule type" value="Genomic_DNA"/>
</dbReference>
<evidence type="ECO:0000256" key="1">
    <source>
        <dbReference type="SAM" id="Phobius"/>
    </source>
</evidence>
<feature type="domain" description="Pyrrolo-quinoline quinone repeat" evidence="2">
    <location>
        <begin position="215"/>
        <end position="470"/>
    </location>
</feature>
<protein>
    <submittedName>
        <fullName evidence="3">Outer membrane biogenesis protein BamB</fullName>
    </submittedName>
</protein>
<dbReference type="Gene3D" id="2.130.10.10">
    <property type="entry name" value="YVTN repeat-like/Quinoprotein amine dehydrogenase"/>
    <property type="match status" value="1"/>
</dbReference>
<dbReference type="Pfam" id="PF13360">
    <property type="entry name" value="PQQ_2"/>
    <property type="match status" value="1"/>
</dbReference>
<evidence type="ECO:0000313" key="3">
    <source>
        <dbReference type="EMBL" id="QDT90430.1"/>
    </source>
</evidence>
<dbReference type="InterPro" id="IPR015943">
    <property type="entry name" value="WD40/YVTN_repeat-like_dom_sf"/>
</dbReference>
<dbReference type="PANTHER" id="PTHR34512">
    <property type="entry name" value="CELL SURFACE PROTEIN"/>
    <property type="match status" value="1"/>
</dbReference>
<feature type="transmembrane region" description="Helical" evidence="1">
    <location>
        <begin position="29"/>
        <end position="46"/>
    </location>
</feature>
<dbReference type="Proteomes" id="UP000316855">
    <property type="component" value="Chromosome"/>
</dbReference>
<evidence type="ECO:0000259" key="2">
    <source>
        <dbReference type="Pfam" id="PF13360"/>
    </source>
</evidence>
<dbReference type="KEGG" id="gax:Pan161_20810"/>
<reference evidence="3 4" key="1">
    <citation type="submission" date="2019-02" db="EMBL/GenBank/DDBJ databases">
        <title>Deep-cultivation of Planctomycetes and their phenomic and genomic characterization uncovers novel biology.</title>
        <authorList>
            <person name="Wiegand S."/>
            <person name="Jogler M."/>
            <person name="Boedeker C."/>
            <person name="Pinto D."/>
            <person name="Vollmers J."/>
            <person name="Rivas-Marin E."/>
            <person name="Kohn T."/>
            <person name="Peeters S.H."/>
            <person name="Heuer A."/>
            <person name="Rast P."/>
            <person name="Oberbeckmann S."/>
            <person name="Bunk B."/>
            <person name="Jeske O."/>
            <person name="Meyerdierks A."/>
            <person name="Storesund J.E."/>
            <person name="Kallscheuer N."/>
            <person name="Luecker S."/>
            <person name="Lage O.M."/>
            <person name="Pohl T."/>
            <person name="Merkel B.J."/>
            <person name="Hornburger P."/>
            <person name="Mueller R.-W."/>
            <person name="Bruemmer F."/>
            <person name="Labrenz M."/>
            <person name="Spormann A.M."/>
            <person name="Op den Camp H."/>
            <person name="Overmann J."/>
            <person name="Amann R."/>
            <person name="Jetten M.S.M."/>
            <person name="Mascher T."/>
            <person name="Medema M.H."/>
            <person name="Devos D.P."/>
            <person name="Kaster A.-K."/>
            <person name="Ovreas L."/>
            <person name="Rohde M."/>
            <person name="Galperin M.Y."/>
            <person name="Jogler C."/>
        </authorList>
    </citation>
    <scope>NUCLEOTIDE SEQUENCE [LARGE SCALE GENOMIC DNA]</scope>
    <source>
        <strain evidence="3 4">Pan161</strain>
    </source>
</reference>
<dbReference type="InterPro" id="IPR002372">
    <property type="entry name" value="PQQ_rpt_dom"/>
</dbReference>
<keyword evidence="1" id="KW-0812">Transmembrane</keyword>
<dbReference type="OrthoDB" id="7051554at2"/>
<feature type="transmembrane region" description="Helical" evidence="1">
    <location>
        <begin position="89"/>
        <end position="105"/>
    </location>
</feature>
<dbReference type="AlphaFoldDB" id="A0A517VBP5"/>
<dbReference type="SUPFAM" id="SSF50998">
    <property type="entry name" value="Quinoprotein alcohol dehydrogenase-like"/>
    <property type="match status" value="1"/>
</dbReference>
<dbReference type="InterPro" id="IPR011047">
    <property type="entry name" value="Quinoprotein_ADH-like_sf"/>
</dbReference>
<keyword evidence="1" id="KW-0472">Membrane</keyword>
<gene>
    <name evidence="3" type="ORF">Pan161_20810</name>
</gene>
<keyword evidence="4" id="KW-1185">Reference proteome</keyword>